<dbReference type="Pfam" id="PF02826">
    <property type="entry name" value="2-Hacid_dh_C"/>
    <property type="match status" value="1"/>
</dbReference>
<protein>
    <recommendedName>
        <fullName evidence="4 10">D-3-phosphoglycerate dehydrogenase</fullName>
        <ecNumber evidence="10">1.1.1.95</ecNumber>
    </recommendedName>
</protein>
<feature type="domain" description="ACT" evidence="11">
    <location>
        <begin position="451"/>
        <end position="523"/>
    </location>
</feature>
<dbReference type="InterPro" id="IPR006139">
    <property type="entry name" value="D-isomer_2_OHA_DH_cat_dom"/>
</dbReference>
<evidence type="ECO:0000313" key="13">
    <source>
        <dbReference type="Proteomes" id="UP000037175"/>
    </source>
</evidence>
<evidence type="ECO:0000256" key="10">
    <source>
        <dbReference type="RuleBase" id="RU363003"/>
    </source>
</evidence>
<dbReference type="PATRIC" id="fig|281456.6.peg.3083"/>
<evidence type="ECO:0000256" key="9">
    <source>
        <dbReference type="ARBA" id="ARBA00048731"/>
    </source>
</evidence>
<dbReference type="SUPFAM" id="SSF55021">
    <property type="entry name" value="ACT-like"/>
    <property type="match status" value="1"/>
</dbReference>
<evidence type="ECO:0000256" key="1">
    <source>
        <dbReference type="ARBA" id="ARBA00003800"/>
    </source>
</evidence>
<keyword evidence="10" id="KW-0028">Amino-acid biosynthesis</keyword>
<dbReference type="InterPro" id="IPR029009">
    <property type="entry name" value="ASB_dom_sf"/>
</dbReference>
<dbReference type="Gene3D" id="3.30.70.260">
    <property type="match status" value="1"/>
</dbReference>
<dbReference type="FunFam" id="3.40.50.720:FF:000021">
    <property type="entry name" value="D-3-phosphoglycerate dehydrogenase"/>
    <property type="match status" value="1"/>
</dbReference>
<keyword evidence="13" id="KW-1185">Reference proteome</keyword>
<dbReference type="SUPFAM" id="SSF143548">
    <property type="entry name" value="Serine metabolism enzymes domain"/>
    <property type="match status" value="1"/>
</dbReference>
<dbReference type="InterPro" id="IPR050857">
    <property type="entry name" value="D-2-hydroxyacid_DH"/>
</dbReference>
<dbReference type="UniPathway" id="UPA00135">
    <property type="reaction ID" value="UER00196"/>
</dbReference>
<dbReference type="GO" id="GO:0006564">
    <property type="term" value="P:L-serine biosynthetic process"/>
    <property type="evidence" value="ECO:0007669"/>
    <property type="project" value="UniProtKB-UniRule"/>
</dbReference>
<dbReference type="InterPro" id="IPR002912">
    <property type="entry name" value="ACT_dom"/>
</dbReference>
<dbReference type="GO" id="GO:0051287">
    <property type="term" value="F:NAD binding"/>
    <property type="evidence" value="ECO:0007669"/>
    <property type="project" value="UniProtKB-UniRule"/>
</dbReference>
<dbReference type="EMBL" id="LGTE01000029">
    <property type="protein sequence ID" value="KNZ68489.1"/>
    <property type="molecule type" value="Genomic_DNA"/>
</dbReference>
<keyword evidence="6 10" id="KW-0520">NAD</keyword>
<comment type="similarity">
    <text evidence="3 10">Belongs to the D-isomer specific 2-hydroxyacid dehydrogenase family.</text>
</comment>
<dbReference type="Pfam" id="PF01842">
    <property type="entry name" value="ACT"/>
    <property type="match status" value="1"/>
</dbReference>
<keyword evidence="7 10" id="KW-0718">Serine biosynthesis</keyword>
<gene>
    <name evidence="12" type="ORF">Tfer_2949</name>
</gene>
<accession>A0A0L6W087</accession>
<comment type="catalytic activity">
    <reaction evidence="9 10">
        <text>(2R)-3-phosphoglycerate + NAD(+) = 3-phosphooxypyruvate + NADH + H(+)</text>
        <dbReference type="Rhea" id="RHEA:12641"/>
        <dbReference type="ChEBI" id="CHEBI:15378"/>
        <dbReference type="ChEBI" id="CHEBI:18110"/>
        <dbReference type="ChEBI" id="CHEBI:57540"/>
        <dbReference type="ChEBI" id="CHEBI:57945"/>
        <dbReference type="ChEBI" id="CHEBI:58272"/>
        <dbReference type="EC" id="1.1.1.95"/>
    </reaction>
</comment>
<evidence type="ECO:0000256" key="8">
    <source>
        <dbReference type="ARBA" id="ARBA00048126"/>
    </source>
</evidence>
<dbReference type="CDD" id="cd12173">
    <property type="entry name" value="PGDH_4"/>
    <property type="match status" value="1"/>
</dbReference>
<dbReference type="InterPro" id="IPR029753">
    <property type="entry name" value="D-isomer_DH_CS"/>
</dbReference>
<dbReference type="Proteomes" id="UP000037175">
    <property type="component" value="Unassembled WGS sequence"/>
</dbReference>
<sequence length="523" mass="55917">MKVLVLDNVSEKAVKILTEGGIEAVVNNDKMTEEELCNIIGEYDGVIVRSATKITAPVIAAGKNLKIIGRAGVGVDNIDIPAATNAGILVVNAPDGNTIAATEQTMALMLALARNLPQAHKDLKEGLWNRKLYTGVELRNKVLGLIGLGRIGTAVAKRAQAFEMKTIGYDPMVSPETAAANGIEFKPLEDVIREADFLSLHIPKTKESLNLINKDTIAMMKDGARIINVARGGIVNEQDLYEAVKSGKLAGAALDVFAEEPTTESPLFELNNVVVAPHLGASTKEAQINVALDVAEEFVNVLVKGEMAKNAVNLAPIKPDVLAAIKPYLNLAEKLGKFQAQLAAGNVNNVKITYSGELAKVEVTPLTTAFLKGFLTPQVEDSVNFVNAPVIAKERGIVVEETKSAEEGDYTALITVKVNDRVVAGTLFGEDDPRIIQIDQFRIDVVPEGNIVFVPHIDKPKIIGPVANIIGENNINIAGMQVGRKEIGGKAVMMLAVDTPLPDVLLAEIAKVDGVEEVRMITL</sequence>
<evidence type="ECO:0000256" key="5">
    <source>
        <dbReference type="ARBA" id="ARBA00023002"/>
    </source>
</evidence>
<dbReference type="InterPro" id="IPR006236">
    <property type="entry name" value="PGDH"/>
</dbReference>
<evidence type="ECO:0000259" key="11">
    <source>
        <dbReference type="PROSITE" id="PS51671"/>
    </source>
</evidence>
<dbReference type="PANTHER" id="PTHR42789">
    <property type="entry name" value="D-ISOMER SPECIFIC 2-HYDROXYACID DEHYDROGENASE FAMILY PROTEIN (AFU_ORTHOLOGUE AFUA_6G10090)"/>
    <property type="match status" value="1"/>
</dbReference>
<dbReference type="NCBIfam" id="TIGR01327">
    <property type="entry name" value="PGDH"/>
    <property type="match status" value="1"/>
</dbReference>
<comment type="catalytic activity">
    <reaction evidence="8">
        <text>(R)-2-hydroxyglutarate + NAD(+) = 2-oxoglutarate + NADH + H(+)</text>
        <dbReference type="Rhea" id="RHEA:49612"/>
        <dbReference type="ChEBI" id="CHEBI:15378"/>
        <dbReference type="ChEBI" id="CHEBI:15801"/>
        <dbReference type="ChEBI" id="CHEBI:16810"/>
        <dbReference type="ChEBI" id="CHEBI:57540"/>
        <dbReference type="ChEBI" id="CHEBI:57945"/>
        <dbReference type="EC" id="1.1.1.399"/>
    </reaction>
</comment>
<organism evidence="12 13">
    <name type="scientific">Thermincola ferriacetica</name>
    <dbReference type="NCBI Taxonomy" id="281456"/>
    <lineage>
        <taxon>Bacteria</taxon>
        <taxon>Bacillati</taxon>
        <taxon>Bacillota</taxon>
        <taxon>Clostridia</taxon>
        <taxon>Eubacteriales</taxon>
        <taxon>Thermincolaceae</taxon>
        <taxon>Thermincola</taxon>
    </lineage>
</organism>
<evidence type="ECO:0000313" key="12">
    <source>
        <dbReference type="EMBL" id="KNZ68489.1"/>
    </source>
</evidence>
<dbReference type="InterPro" id="IPR036291">
    <property type="entry name" value="NAD(P)-bd_dom_sf"/>
</dbReference>
<comment type="function">
    <text evidence="1">Catalyzes the reversible oxidation of 3-phospho-D-glycerate to 3-phosphonooxypyruvate, the first step of the phosphorylated L-serine biosynthesis pathway. Also catalyzes the reversible oxidation of 2-hydroxyglutarate to 2-oxoglutarate.</text>
</comment>
<dbReference type="RefSeq" id="WP_052218920.1">
    <property type="nucleotide sequence ID" value="NZ_LGTE01000029.1"/>
</dbReference>
<dbReference type="GO" id="GO:0004617">
    <property type="term" value="F:phosphoglycerate dehydrogenase activity"/>
    <property type="evidence" value="ECO:0007669"/>
    <property type="project" value="UniProtKB-UniRule"/>
</dbReference>
<keyword evidence="5 10" id="KW-0560">Oxidoreductase</keyword>
<dbReference type="EC" id="1.1.1.95" evidence="10"/>
<evidence type="ECO:0000256" key="7">
    <source>
        <dbReference type="ARBA" id="ARBA00023299"/>
    </source>
</evidence>
<evidence type="ECO:0000256" key="3">
    <source>
        <dbReference type="ARBA" id="ARBA00005854"/>
    </source>
</evidence>
<name>A0A0L6W087_9FIRM</name>
<evidence type="ECO:0000256" key="6">
    <source>
        <dbReference type="ARBA" id="ARBA00023027"/>
    </source>
</evidence>
<evidence type="ECO:0000256" key="2">
    <source>
        <dbReference type="ARBA" id="ARBA00005216"/>
    </source>
</evidence>
<dbReference type="Gene3D" id="3.40.50.720">
    <property type="entry name" value="NAD(P)-binding Rossmann-like Domain"/>
    <property type="match status" value="2"/>
</dbReference>
<comment type="pathway">
    <text evidence="2 10">Amino-acid biosynthesis; L-serine biosynthesis; L-serine from 3-phospho-D-glycerate: step 1/3.</text>
</comment>
<reference evidence="13" key="1">
    <citation type="submission" date="2015-07" db="EMBL/GenBank/DDBJ databases">
        <title>Complete Genome of Thermincola ferriacetica strain Z-0001T.</title>
        <authorList>
            <person name="Lusk B."/>
            <person name="Badalamenti J.P."/>
            <person name="Parameswaran P."/>
            <person name="Bond D.R."/>
            <person name="Torres C.I."/>
        </authorList>
    </citation>
    <scope>NUCLEOTIDE SEQUENCE [LARGE SCALE GENOMIC DNA]</scope>
    <source>
        <strain evidence="13">Z-0001</strain>
    </source>
</reference>
<dbReference type="InterPro" id="IPR045626">
    <property type="entry name" value="PGDH_ASB_dom"/>
</dbReference>
<dbReference type="Gene3D" id="3.30.1330.90">
    <property type="entry name" value="D-3-phosphoglycerate dehydrogenase, domain 3"/>
    <property type="match status" value="1"/>
</dbReference>
<dbReference type="Pfam" id="PF00389">
    <property type="entry name" value="2-Hacid_dh"/>
    <property type="match status" value="1"/>
</dbReference>
<dbReference type="SUPFAM" id="SSF51735">
    <property type="entry name" value="NAD(P)-binding Rossmann-fold domains"/>
    <property type="match status" value="1"/>
</dbReference>
<comment type="caution">
    <text evidence="12">The sequence shown here is derived from an EMBL/GenBank/DDBJ whole genome shotgun (WGS) entry which is preliminary data.</text>
</comment>
<dbReference type="InterPro" id="IPR045865">
    <property type="entry name" value="ACT-like_dom_sf"/>
</dbReference>
<dbReference type="PANTHER" id="PTHR42789:SF1">
    <property type="entry name" value="D-ISOMER SPECIFIC 2-HYDROXYACID DEHYDROGENASE FAMILY PROTEIN (AFU_ORTHOLOGUE AFUA_6G10090)"/>
    <property type="match status" value="1"/>
</dbReference>
<dbReference type="FunFam" id="3.30.1330.90:FF:000003">
    <property type="entry name" value="D-3-phosphoglycerate dehydrogenase"/>
    <property type="match status" value="1"/>
</dbReference>
<proteinExistence type="inferred from homology"/>
<dbReference type="PROSITE" id="PS51671">
    <property type="entry name" value="ACT"/>
    <property type="match status" value="1"/>
</dbReference>
<evidence type="ECO:0000256" key="4">
    <source>
        <dbReference type="ARBA" id="ARBA00021582"/>
    </source>
</evidence>
<dbReference type="PROSITE" id="PS00670">
    <property type="entry name" value="D_2_HYDROXYACID_DH_2"/>
    <property type="match status" value="1"/>
</dbReference>
<dbReference type="Pfam" id="PF19304">
    <property type="entry name" value="PGDH_inter"/>
    <property type="match status" value="1"/>
</dbReference>
<dbReference type="AlphaFoldDB" id="A0A0L6W087"/>
<dbReference type="SUPFAM" id="SSF52283">
    <property type="entry name" value="Formate/glycerate dehydrogenase catalytic domain-like"/>
    <property type="match status" value="1"/>
</dbReference>
<dbReference type="InterPro" id="IPR006140">
    <property type="entry name" value="D-isomer_DH_NAD-bd"/>
</dbReference>
<dbReference type="PROSITE" id="PS00671">
    <property type="entry name" value="D_2_HYDROXYACID_DH_3"/>
    <property type="match status" value="1"/>
</dbReference>